<gene>
    <name evidence="2" type="ORF">AB0L16_07475</name>
</gene>
<sequence length="110" mass="12231">MPASTSPPPARRWPRRWLRASESATTDRQSGQVCGWTKANFQGRRASYRPGNLGCHELTGADRSVSNQTKYRVVLRSGVNCGDGKSIVLTPGHYIDNAPWAVKYVEIWGK</sequence>
<dbReference type="Gene3D" id="2.60.20.10">
    <property type="entry name" value="Crystallins"/>
    <property type="match status" value="1"/>
</dbReference>
<feature type="compositionally biased region" description="Polar residues" evidence="1">
    <location>
        <begin position="22"/>
        <end position="31"/>
    </location>
</feature>
<evidence type="ECO:0000313" key="3">
    <source>
        <dbReference type="Proteomes" id="UP001552594"/>
    </source>
</evidence>
<dbReference type="Pfam" id="PF03995">
    <property type="entry name" value="Inhibitor_I36"/>
    <property type="match status" value="1"/>
</dbReference>
<dbReference type="Proteomes" id="UP001552594">
    <property type="component" value="Unassembled WGS sequence"/>
</dbReference>
<feature type="region of interest" description="Disordered" evidence="1">
    <location>
        <begin position="1"/>
        <end position="31"/>
    </location>
</feature>
<evidence type="ECO:0000256" key="1">
    <source>
        <dbReference type="SAM" id="MobiDB-lite"/>
    </source>
</evidence>
<dbReference type="EMBL" id="JBFAUK010000004">
    <property type="protein sequence ID" value="MEV5506303.1"/>
    <property type="molecule type" value="Genomic_DNA"/>
</dbReference>
<comment type="caution">
    <text evidence="2">The sequence shown here is derived from an EMBL/GenBank/DDBJ whole genome shotgun (WGS) entry which is preliminary data.</text>
</comment>
<feature type="compositionally biased region" description="Pro residues" evidence="1">
    <location>
        <begin position="1"/>
        <end position="11"/>
    </location>
</feature>
<protein>
    <submittedName>
        <fullName evidence="2">Peptidase inhibitor family I36 protein</fullName>
    </submittedName>
</protein>
<organism evidence="2 3">
    <name type="scientific">Streptomyces orinoci</name>
    <name type="common">Streptoverticillium orinoci</name>
    <dbReference type="NCBI Taxonomy" id="67339"/>
    <lineage>
        <taxon>Bacteria</taxon>
        <taxon>Bacillati</taxon>
        <taxon>Actinomycetota</taxon>
        <taxon>Actinomycetes</taxon>
        <taxon>Kitasatosporales</taxon>
        <taxon>Streptomycetaceae</taxon>
        <taxon>Streptomyces</taxon>
    </lineage>
</organism>
<evidence type="ECO:0000313" key="2">
    <source>
        <dbReference type="EMBL" id="MEV5506303.1"/>
    </source>
</evidence>
<accession>A0ABV3JTS8</accession>
<proteinExistence type="predicted"/>
<dbReference type="RefSeq" id="WP_364852888.1">
    <property type="nucleotide sequence ID" value="NZ_JBFAUK010000004.1"/>
</dbReference>
<reference evidence="2 3" key="1">
    <citation type="submission" date="2024-06" db="EMBL/GenBank/DDBJ databases">
        <title>The Natural Products Discovery Center: Release of the First 8490 Sequenced Strains for Exploring Actinobacteria Biosynthetic Diversity.</title>
        <authorList>
            <person name="Kalkreuter E."/>
            <person name="Kautsar S.A."/>
            <person name="Yang D."/>
            <person name="Bader C.D."/>
            <person name="Teijaro C.N."/>
            <person name="Fluegel L."/>
            <person name="Davis C.M."/>
            <person name="Simpson J.R."/>
            <person name="Lauterbach L."/>
            <person name="Steele A.D."/>
            <person name="Gui C."/>
            <person name="Meng S."/>
            <person name="Li G."/>
            <person name="Viehrig K."/>
            <person name="Ye F."/>
            <person name="Su P."/>
            <person name="Kiefer A.F."/>
            <person name="Nichols A."/>
            <person name="Cepeda A.J."/>
            <person name="Yan W."/>
            <person name="Fan B."/>
            <person name="Jiang Y."/>
            <person name="Adhikari A."/>
            <person name="Zheng C.-J."/>
            <person name="Schuster L."/>
            <person name="Cowan T.M."/>
            <person name="Smanski M.J."/>
            <person name="Chevrette M.G."/>
            <person name="De Carvalho L.P.S."/>
            <person name="Shen B."/>
        </authorList>
    </citation>
    <scope>NUCLEOTIDE SEQUENCE [LARGE SCALE GENOMIC DNA]</scope>
    <source>
        <strain evidence="2 3">NPDC052347</strain>
    </source>
</reference>
<name>A0ABV3JTS8_STRON</name>
<keyword evidence="3" id="KW-1185">Reference proteome</keyword>